<gene>
    <name evidence="3" type="ORF">AMORRO_LOCUS15425</name>
</gene>
<reference evidence="3" key="1">
    <citation type="submission" date="2021-06" db="EMBL/GenBank/DDBJ databases">
        <authorList>
            <person name="Kallberg Y."/>
            <person name="Tangrot J."/>
            <person name="Rosling A."/>
        </authorList>
    </citation>
    <scope>NUCLEOTIDE SEQUENCE</scope>
    <source>
        <strain evidence="3">CL551</strain>
    </source>
</reference>
<dbReference type="InterPro" id="IPR012677">
    <property type="entry name" value="Nucleotide-bd_a/b_plait_sf"/>
</dbReference>
<feature type="domain" description="RRM" evidence="2">
    <location>
        <begin position="1"/>
        <end position="99"/>
    </location>
</feature>
<keyword evidence="4" id="KW-1185">Reference proteome</keyword>
<feature type="non-terminal residue" evidence="3">
    <location>
        <position position="1"/>
    </location>
</feature>
<organism evidence="3 4">
    <name type="scientific">Acaulospora morrowiae</name>
    <dbReference type="NCBI Taxonomy" id="94023"/>
    <lineage>
        <taxon>Eukaryota</taxon>
        <taxon>Fungi</taxon>
        <taxon>Fungi incertae sedis</taxon>
        <taxon>Mucoromycota</taxon>
        <taxon>Glomeromycotina</taxon>
        <taxon>Glomeromycetes</taxon>
        <taxon>Diversisporales</taxon>
        <taxon>Acaulosporaceae</taxon>
        <taxon>Acaulospora</taxon>
    </lineage>
</organism>
<dbReference type="CDD" id="cd00590">
    <property type="entry name" value="RRM_SF"/>
    <property type="match status" value="1"/>
</dbReference>
<dbReference type="InterPro" id="IPR035979">
    <property type="entry name" value="RBD_domain_sf"/>
</dbReference>
<name>A0A9N9NMV2_9GLOM</name>
<dbReference type="EMBL" id="CAJVPV010036232">
    <property type="protein sequence ID" value="CAG8752864.1"/>
    <property type="molecule type" value="Genomic_DNA"/>
</dbReference>
<sequence>AFIGGLPFEIDEEKLRESVEEKFGKVLWIEVVRERVRITDTGSLSLAENMRNFGNHHSLFKKCAFVEFSEKSCYDNAINQRTFTFNGMQLRIVKALAPK</sequence>
<keyword evidence="1" id="KW-0694">RNA-binding</keyword>
<dbReference type="Gene3D" id="3.30.70.330">
    <property type="match status" value="1"/>
</dbReference>
<proteinExistence type="predicted"/>
<dbReference type="GO" id="GO:0003723">
    <property type="term" value="F:RNA binding"/>
    <property type="evidence" value="ECO:0007669"/>
    <property type="project" value="UniProtKB-UniRule"/>
</dbReference>
<protein>
    <submittedName>
        <fullName evidence="3">6700_t:CDS:1</fullName>
    </submittedName>
</protein>
<dbReference type="OrthoDB" id="2392870at2759"/>
<evidence type="ECO:0000256" key="1">
    <source>
        <dbReference type="PROSITE-ProRule" id="PRU00176"/>
    </source>
</evidence>
<dbReference type="Proteomes" id="UP000789342">
    <property type="component" value="Unassembled WGS sequence"/>
</dbReference>
<dbReference type="PROSITE" id="PS50102">
    <property type="entry name" value="RRM"/>
    <property type="match status" value="1"/>
</dbReference>
<comment type="caution">
    <text evidence="3">The sequence shown here is derived from an EMBL/GenBank/DDBJ whole genome shotgun (WGS) entry which is preliminary data.</text>
</comment>
<evidence type="ECO:0000313" key="4">
    <source>
        <dbReference type="Proteomes" id="UP000789342"/>
    </source>
</evidence>
<dbReference type="InterPro" id="IPR000504">
    <property type="entry name" value="RRM_dom"/>
</dbReference>
<dbReference type="SUPFAM" id="SSF54928">
    <property type="entry name" value="RNA-binding domain, RBD"/>
    <property type="match status" value="1"/>
</dbReference>
<evidence type="ECO:0000259" key="2">
    <source>
        <dbReference type="PROSITE" id="PS50102"/>
    </source>
</evidence>
<evidence type="ECO:0000313" key="3">
    <source>
        <dbReference type="EMBL" id="CAG8752864.1"/>
    </source>
</evidence>
<dbReference type="AlphaFoldDB" id="A0A9N9NMV2"/>
<dbReference type="SMART" id="SM00360">
    <property type="entry name" value="RRM"/>
    <property type="match status" value="1"/>
</dbReference>
<accession>A0A9N9NMV2</accession>